<organism evidence="2 3">
    <name type="scientific">SAR86 cluster bacterium</name>
    <dbReference type="NCBI Taxonomy" id="2030880"/>
    <lineage>
        <taxon>Bacteria</taxon>
        <taxon>Pseudomonadati</taxon>
        <taxon>Pseudomonadota</taxon>
        <taxon>Gammaproteobacteria</taxon>
        <taxon>SAR86 cluster</taxon>
    </lineage>
</organism>
<evidence type="ECO:0000313" key="3">
    <source>
        <dbReference type="Proteomes" id="UP000253307"/>
    </source>
</evidence>
<feature type="transmembrane region" description="Helical" evidence="1">
    <location>
        <begin position="110"/>
        <end position="127"/>
    </location>
</feature>
<proteinExistence type="predicted"/>
<dbReference type="Proteomes" id="UP000253307">
    <property type="component" value="Unassembled WGS sequence"/>
</dbReference>
<dbReference type="AlphaFoldDB" id="A0A368BY18"/>
<gene>
    <name evidence="2" type="ORF">DBW96_01035</name>
</gene>
<evidence type="ECO:0000313" key="2">
    <source>
        <dbReference type="EMBL" id="RCL42230.1"/>
    </source>
</evidence>
<feature type="transmembrane region" description="Helical" evidence="1">
    <location>
        <begin position="25"/>
        <end position="44"/>
    </location>
</feature>
<evidence type="ECO:0000256" key="1">
    <source>
        <dbReference type="SAM" id="Phobius"/>
    </source>
</evidence>
<evidence type="ECO:0008006" key="4">
    <source>
        <dbReference type="Google" id="ProtNLM"/>
    </source>
</evidence>
<comment type="caution">
    <text evidence="2">The sequence shown here is derived from an EMBL/GenBank/DDBJ whole genome shotgun (WGS) entry which is preliminary data.</text>
</comment>
<dbReference type="EMBL" id="QOPE01000005">
    <property type="protein sequence ID" value="RCL42230.1"/>
    <property type="molecule type" value="Genomic_DNA"/>
</dbReference>
<reference evidence="2 3" key="1">
    <citation type="journal article" date="2018" name="Microbiome">
        <title>Fine metagenomic profile of the Mediterranean stratified and mixed water columns revealed by assembly and recruitment.</title>
        <authorList>
            <person name="Haro-Moreno J.M."/>
            <person name="Lopez-Perez M."/>
            <person name="De La Torre J.R."/>
            <person name="Picazo A."/>
            <person name="Camacho A."/>
            <person name="Rodriguez-Valera F."/>
        </authorList>
    </citation>
    <scope>NUCLEOTIDE SEQUENCE [LARGE SCALE GENOMIC DNA]</scope>
    <source>
        <strain evidence="2">MED-G82</strain>
    </source>
</reference>
<sequence>MSLFIFLAIAPWILKHELSSFLLRSFNAYLSIVISFIAGSLWWRENLKKDIHLEAIVISMLAFLGILIFEFNQGMAIIFQIILINFLLRFELKVIGEDENILSYIETRKLATYIITILCVIQLAYLFNPYVN</sequence>
<name>A0A368BY18_9GAMM</name>
<accession>A0A368BY18</accession>
<keyword evidence="1" id="KW-0812">Transmembrane</keyword>
<protein>
    <recommendedName>
        <fullName evidence="4">DUF3429 family protein</fullName>
    </recommendedName>
</protein>
<keyword evidence="1" id="KW-1133">Transmembrane helix</keyword>
<keyword evidence="1" id="KW-0472">Membrane</keyword>